<dbReference type="OrthoDB" id="9766107at2"/>
<evidence type="ECO:0000259" key="3">
    <source>
        <dbReference type="Pfam" id="PF00884"/>
    </source>
</evidence>
<dbReference type="PANTHER" id="PTHR45953:SF1">
    <property type="entry name" value="IDURONATE 2-SULFATASE"/>
    <property type="match status" value="1"/>
</dbReference>
<dbReference type="InterPro" id="IPR000917">
    <property type="entry name" value="Sulfatase_N"/>
</dbReference>
<evidence type="ECO:0000256" key="2">
    <source>
        <dbReference type="ARBA" id="ARBA00022801"/>
    </source>
</evidence>
<comment type="caution">
    <text evidence="4">The sequence shown here is derived from an EMBL/GenBank/DDBJ whole genome shotgun (WGS) entry which is preliminary data.</text>
</comment>
<gene>
    <name evidence="4" type="ORF">BCM14_1656</name>
</gene>
<evidence type="ECO:0000313" key="5">
    <source>
        <dbReference type="Proteomes" id="UP000238308"/>
    </source>
</evidence>
<accession>A0A2T0XG67</accession>
<dbReference type="RefSeq" id="WP_106227518.1">
    <property type="nucleotide sequence ID" value="NZ_PVTV01000013.1"/>
</dbReference>
<keyword evidence="5" id="KW-1185">Reference proteome</keyword>
<dbReference type="CDD" id="cd16028">
    <property type="entry name" value="PMH"/>
    <property type="match status" value="1"/>
</dbReference>
<dbReference type="Proteomes" id="UP000238308">
    <property type="component" value="Unassembled WGS sequence"/>
</dbReference>
<proteinExistence type="predicted"/>
<dbReference type="GO" id="GO:0005737">
    <property type="term" value="C:cytoplasm"/>
    <property type="evidence" value="ECO:0007669"/>
    <property type="project" value="TreeGrafter"/>
</dbReference>
<dbReference type="SUPFAM" id="SSF53649">
    <property type="entry name" value="Alkaline phosphatase-like"/>
    <property type="match status" value="1"/>
</dbReference>
<dbReference type="PANTHER" id="PTHR45953">
    <property type="entry name" value="IDURONATE 2-SULFATASE"/>
    <property type="match status" value="1"/>
</dbReference>
<name>A0A2T0XG67_9BURK</name>
<dbReference type="Gene3D" id="6.10.250.3360">
    <property type="match status" value="1"/>
</dbReference>
<dbReference type="NCBIfam" id="NF045661">
    <property type="entry name" value="HdlasePehA"/>
    <property type="match status" value="1"/>
</dbReference>
<keyword evidence="1" id="KW-0479">Metal-binding</keyword>
<protein>
    <submittedName>
        <fullName evidence="4">Arylsulfatase A-like enzyme</fullName>
    </submittedName>
</protein>
<evidence type="ECO:0000256" key="1">
    <source>
        <dbReference type="ARBA" id="ARBA00022723"/>
    </source>
</evidence>
<dbReference type="AlphaFoldDB" id="A0A2T0XG67"/>
<evidence type="ECO:0000313" key="4">
    <source>
        <dbReference type="EMBL" id="PRY97943.1"/>
    </source>
</evidence>
<reference evidence="4 5" key="1">
    <citation type="submission" date="2018-03" db="EMBL/GenBank/DDBJ databases">
        <title>Genomic Encyclopedia of Type Strains, Phase III (KMG-III): the genomes of soil and plant-associated and newly described type strains.</title>
        <authorList>
            <person name="Whitman W."/>
        </authorList>
    </citation>
    <scope>NUCLEOTIDE SEQUENCE [LARGE SCALE GENOMIC DNA]</scope>
    <source>
        <strain evidence="4 5">MWH-P2sevCIIIb</strain>
    </source>
</reference>
<dbReference type="Pfam" id="PF00884">
    <property type="entry name" value="Sulfatase"/>
    <property type="match status" value="1"/>
</dbReference>
<dbReference type="GO" id="GO:0046872">
    <property type="term" value="F:metal ion binding"/>
    <property type="evidence" value="ECO:0007669"/>
    <property type="project" value="UniProtKB-KW"/>
</dbReference>
<dbReference type="GO" id="GO:0008484">
    <property type="term" value="F:sulfuric ester hydrolase activity"/>
    <property type="evidence" value="ECO:0007669"/>
    <property type="project" value="TreeGrafter"/>
</dbReference>
<sequence>MNASKKNVLMIVVDQWRGDTLAKLGHPVIKTPNIDALSAEGVTFAKHYTQAVPCGPGRASLLTGLYMMTHRAVQNTIPLDARHTNLALEVRKAGYEPALVGYTTTTPDPRETAAQDPRFTVLGADMEGWRPVGSWGLKNEAYFAWVAANGFNVPANPYEIWAPMGATEDDIGATNKPSVVPAELSDTNWFTERALEFLQGTQHKPWFLHLGYYRPHPPFTACAPYHAMYNPDDCPSPVRAESPAVEAGQHPLLDFYIQAGERKKFFENGQGKSADMAEAEVRQMRASYYGMMSHVDDQLGRVFEFLKKTGQWEDTLIVFTSDHGEQLGDHHLLGKIGYFDQSFHIPMIVRDPRPVADATRGSLVNSFTETIDTMPTILDWLGLDTPRACDGQSLMPFVETGSAPADWRTEVHYEFDFRNIFYSKPEEFLGIGMDESSLSVIQNEDYKYVHFAALPPLFFDLKKDPGQFNNVVNDPAYTLQVLKMAQKMINWKMIHADRTLTGYAASPEGLTSRL</sequence>
<dbReference type="Gene3D" id="3.40.720.10">
    <property type="entry name" value="Alkaline Phosphatase, subunit A"/>
    <property type="match status" value="1"/>
</dbReference>
<organism evidence="4 5">
    <name type="scientific">Jezberella montanilacus</name>
    <dbReference type="NCBI Taxonomy" id="323426"/>
    <lineage>
        <taxon>Bacteria</taxon>
        <taxon>Pseudomonadati</taxon>
        <taxon>Pseudomonadota</taxon>
        <taxon>Betaproteobacteria</taxon>
        <taxon>Burkholderiales</taxon>
        <taxon>Alcaligenaceae</taxon>
        <taxon>Jezberella</taxon>
    </lineage>
</organism>
<dbReference type="InterPro" id="IPR054912">
    <property type="entry name" value="HdlasePehA"/>
</dbReference>
<keyword evidence="2" id="KW-0378">Hydrolase</keyword>
<dbReference type="InterPro" id="IPR017850">
    <property type="entry name" value="Alkaline_phosphatase_core_sf"/>
</dbReference>
<feature type="domain" description="Sulfatase N-terminal" evidence="3">
    <location>
        <begin position="6"/>
        <end position="382"/>
    </location>
</feature>
<dbReference type="EMBL" id="PVTV01000013">
    <property type="protein sequence ID" value="PRY97943.1"/>
    <property type="molecule type" value="Genomic_DNA"/>
</dbReference>